<proteinExistence type="inferred from homology"/>
<dbReference type="InterPro" id="IPR017871">
    <property type="entry name" value="ABC_transporter-like_CS"/>
</dbReference>
<dbReference type="PROSITE" id="PS00211">
    <property type="entry name" value="ABC_TRANSPORTER_1"/>
    <property type="match status" value="2"/>
</dbReference>
<protein>
    <submittedName>
        <fullName evidence="6">Uncharacterized ABC transporter ATP-binding protein YufO</fullName>
    </submittedName>
</protein>
<keyword evidence="2" id="KW-0547">Nucleotide-binding</keyword>
<dbReference type="CDD" id="cd03216">
    <property type="entry name" value="ABC_Carb_Monos_I"/>
    <property type="match status" value="1"/>
</dbReference>
<dbReference type="InterPro" id="IPR003593">
    <property type="entry name" value="AAA+_ATPase"/>
</dbReference>
<gene>
    <name evidence="6" type="primary">yufO</name>
    <name evidence="6" type="ORF">MPL1032_100214</name>
</gene>
<evidence type="ECO:0000256" key="2">
    <source>
        <dbReference type="ARBA" id="ARBA00022741"/>
    </source>
</evidence>
<organism evidence="6 7">
    <name type="scientific">Mesorhizobium plurifarium</name>
    <dbReference type="NCBI Taxonomy" id="69974"/>
    <lineage>
        <taxon>Bacteria</taxon>
        <taxon>Pseudomonadati</taxon>
        <taxon>Pseudomonadota</taxon>
        <taxon>Alphaproteobacteria</taxon>
        <taxon>Hyphomicrobiales</taxon>
        <taxon>Phyllobacteriaceae</taxon>
        <taxon>Mesorhizobium</taxon>
    </lineage>
</organism>
<dbReference type="GO" id="GO:0005524">
    <property type="term" value="F:ATP binding"/>
    <property type="evidence" value="ECO:0007669"/>
    <property type="project" value="UniProtKB-KW"/>
</dbReference>
<feature type="domain" description="ABC transporter" evidence="5">
    <location>
        <begin position="282"/>
        <end position="525"/>
    </location>
</feature>
<dbReference type="CDD" id="cd03215">
    <property type="entry name" value="ABC_Carb_Monos_II"/>
    <property type="match status" value="1"/>
</dbReference>
<dbReference type="SMART" id="SM00382">
    <property type="entry name" value="AAA"/>
    <property type="match status" value="1"/>
</dbReference>
<comment type="similarity">
    <text evidence="1">Belongs to the ABC transporter superfamily.</text>
</comment>
<evidence type="ECO:0000256" key="3">
    <source>
        <dbReference type="ARBA" id="ARBA00022840"/>
    </source>
</evidence>
<reference evidence="7" key="1">
    <citation type="submission" date="2014-08" db="EMBL/GenBank/DDBJ databases">
        <authorList>
            <person name="Edwards T."/>
        </authorList>
    </citation>
    <scope>NUCLEOTIDE SEQUENCE [LARGE SCALE GENOMIC DNA]</scope>
</reference>
<evidence type="ECO:0000313" key="7">
    <source>
        <dbReference type="Proteomes" id="UP000182888"/>
    </source>
</evidence>
<dbReference type="GO" id="GO:0016887">
    <property type="term" value="F:ATP hydrolysis activity"/>
    <property type="evidence" value="ECO:0007669"/>
    <property type="project" value="InterPro"/>
</dbReference>
<dbReference type="PANTHER" id="PTHR43790">
    <property type="entry name" value="CARBOHYDRATE TRANSPORT ATP-BINDING PROTEIN MG119-RELATED"/>
    <property type="match status" value="1"/>
</dbReference>
<dbReference type="PANTHER" id="PTHR43790:SF4">
    <property type="entry name" value="GUANOSINE IMPORT ATP-BINDING PROTEIN NUPO"/>
    <property type="match status" value="1"/>
</dbReference>
<dbReference type="Gene3D" id="3.40.50.300">
    <property type="entry name" value="P-loop containing nucleotide triphosphate hydrolases"/>
    <property type="match status" value="2"/>
</dbReference>
<evidence type="ECO:0000313" key="6">
    <source>
        <dbReference type="EMBL" id="CDX49792.1"/>
    </source>
</evidence>
<dbReference type="InterPro" id="IPR027417">
    <property type="entry name" value="P-loop_NTPase"/>
</dbReference>
<evidence type="ECO:0000256" key="1">
    <source>
        <dbReference type="ARBA" id="ARBA00005417"/>
    </source>
</evidence>
<dbReference type="Pfam" id="PF00005">
    <property type="entry name" value="ABC_tran"/>
    <property type="match status" value="2"/>
</dbReference>
<accession>A0A0K2VPE2</accession>
<name>A0A0K2VPE2_MESPL</name>
<keyword evidence="3 6" id="KW-0067">ATP-binding</keyword>
<evidence type="ECO:0000256" key="4">
    <source>
        <dbReference type="SAM" id="MobiDB-lite"/>
    </source>
</evidence>
<dbReference type="PROSITE" id="PS50893">
    <property type="entry name" value="ABC_TRANSPORTER_2"/>
    <property type="match status" value="2"/>
</dbReference>
<feature type="domain" description="ABC transporter" evidence="5">
    <location>
        <begin position="31"/>
        <end position="265"/>
    </location>
</feature>
<dbReference type="AlphaFoldDB" id="A0A0K2VPE2"/>
<dbReference type="Proteomes" id="UP000182888">
    <property type="component" value="Unassembled WGS sequence"/>
</dbReference>
<dbReference type="InterPro" id="IPR050107">
    <property type="entry name" value="ABC_carbohydrate_import_ATPase"/>
</dbReference>
<dbReference type="SUPFAM" id="SSF52540">
    <property type="entry name" value="P-loop containing nucleoside triphosphate hydrolases"/>
    <property type="match status" value="2"/>
</dbReference>
<dbReference type="EMBL" id="CCND01000002">
    <property type="protein sequence ID" value="CDX49792.1"/>
    <property type="molecule type" value="Genomic_DNA"/>
</dbReference>
<dbReference type="InterPro" id="IPR003439">
    <property type="entry name" value="ABC_transporter-like_ATP-bd"/>
</dbReference>
<sequence>MAGRPERGAWRCPSRLAGSQNQGAPLSAPLIEMRGITKVFGAVKANEAVDLSVAPGEILGLLGENGAGKTTLMNVLFGAYAPDAGEIMVEGKPVSIHNSADALAAGIGMVHQHFHLAPRLTVLENLLIGIPGKSGRIDRAGGLARLTEISRQYGLSLDPNLPVSALSVGEQQRLEIIKALFRGAKLLILDEPTAVLAPSEVDGLFAALRSMAAQGLGIIFISHKLNEVRALTHRCVVLRHGKVAGRVDHPAQTTSAEMAKLMCGHEIVPPVREASTPGASVLTLDGISTSGHAGTPLRDVSLFVRAGEILGIAGVSGNGQRALADVISGMLAPRAGTMTIAGRTVAQFSPRELQALGLGRIPEDRMTTGLVTNLPLADSMVLPRIGTEAFSRKGLLNPAAIRVFAEEQIKAYDIRCPGPMVRAGALSGGNLQKALLARELAFDPKVLIVSQPTRGLDIGAARFIHEKFLAMRARGCGIIVIGEDLEELLMLSDRIAVMYEGRIAGTLPSADATIARLGLMMTGAGHTEEAA</sequence>
<feature type="region of interest" description="Disordered" evidence="4">
    <location>
        <begin position="1"/>
        <end position="22"/>
    </location>
</feature>
<evidence type="ECO:0000259" key="5">
    <source>
        <dbReference type="PROSITE" id="PS50893"/>
    </source>
</evidence>